<keyword evidence="4" id="KW-1185">Reference proteome</keyword>
<evidence type="ECO:0000313" key="3">
    <source>
        <dbReference type="EMBL" id="KAJ7723547.1"/>
    </source>
</evidence>
<comment type="caution">
    <text evidence="2">The sequence shown here is derived from an EMBL/GenBank/DDBJ whole genome shotgun (WGS) entry which is preliminary data.</text>
</comment>
<feature type="compositionally biased region" description="Low complexity" evidence="1">
    <location>
        <begin position="213"/>
        <end position="227"/>
    </location>
</feature>
<reference evidence="2" key="1">
    <citation type="submission" date="2023-03" db="EMBL/GenBank/DDBJ databases">
        <title>Massive genome expansion in bonnet fungi (Mycena s.s.) driven by repeated elements and novel gene families across ecological guilds.</title>
        <authorList>
            <consortium name="Lawrence Berkeley National Laboratory"/>
            <person name="Harder C.B."/>
            <person name="Miyauchi S."/>
            <person name="Viragh M."/>
            <person name="Kuo A."/>
            <person name="Thoen E."/>
            <person name="Andreopoulos B."/>
            <person name="Lu D."/>
            <person name="Skrede I."/>
            <person name="Drula E."/>
            <person name="Henrissat B."/>
            <person name="Morin E."/>
            <person name="Kohler A."/>
            <person name="Barry K."/>
            <person name="LaButti K."/>
            <person name="Morin E."/>
            <person name="Salamov A."/>
            <person name="Lipzen A."/>
            <person name="Mereny Z."/>
            <person name="Hegedus B."/>
            <person name="Baldrian P."/>
            <person name="Stursova M."/>
            <person name="Weitz H."/>
            <person name="Taylor A."/>
            <person name="Grigoriev I.V."/>
            <person name="Nagy L.G."/>
            <person name="Martin F."/>
            <person name="Kauserud H."/>
        </authorList>
    </citation>
    <scope>NUCLEOTIDE SEQUENCE</scope>
    <source>
        <strain evidence="2">CBHHK182m</strain>
    </source>
</reference>
<proteinExistence type="predicted"/>
<gene>
    <name evidence="3" type="ORF">B0H16DRAFT_1333987</name>
    <name evidence="2" type="ORF">B0H16DRAFT_1344116</name>
</gene>
<evidence type="ECO:0000313" key="2">
    <source>
        <dbReference type="EMBL" id="KAJ7710999.1"/>
    </source>
</evidence>
<organism evidence="2 4">
    <name type="scientific">Mycena metata</name>
    <dbReference type="NCBI Taxonomy" id="1033252"/>
    <lineage>
        <taxon>Eukaryota</taxon>
        <taxon>Fungi</taxon>
        <taxon>Dikarya</taxon>
        <taxon>Basidiomycota</taxon>
        <taxon>Agaricomycotina</taxon>
        <taxon>Agaricomycetes</taxon>
        <taxon>Agaricomycetidae</taxon>
        <taxon>Agaricales</taxon>
        <taxon>Marasmiineae</taxon>
        <taxon>Mycenaceae</taxon>
        <taxon>Mycena</taxon>
    </lineage>
</organism>
<evidence type="ECO:0000313" key="4">
    <source>
        <dbReference type="Proteomes" id="UP001215598"/>
    </source>
</evidence>
<dbReference type="EMBL" id="JARKIB010000407">
    <property type="protein sequence ID" value="KAJ7710999.1"/>
    <property type="molecule type" value="Genomic_DNA"/>
</dbReference>
<dbReference type="AlphaFoldDB" id="A0AAD7H2Z6"/>
<feature type="region of interest" description="Disordered" evidence="1">
    <location>
        <begin position="1"/>
        <end position="25"/>
    </location>
</feature>
<accession>A0AAD7H2Z6</accession>
<dbReference type="Proteomes" id="UP001215598">
    <property type="component" value="Unassembled WGS sequence"/>
</dbReference>
<feature type="region of interest" description="Disordered" evidence="1">
    <location>
        <begin position="191"/>
        <end position="252"/>
    </location>
</feature>
<name>A0AAD7H2Z6_9AGAR</name>
<dbReference type="EMBL" id="JARKIB010000210">
    <property type="protein sequence ID" value="KAJ7723547.1"/>
    <property type="molecule type" value="Genomic_DNA"/>
</dbReference>
<sequence length="278" mass="29861">MTAAIANTPLPGATPPPGVAFKDTPEERNSRALGVLQKYLAADLKLEYLEEPNAGVLWAKLRQRFEEENSAHTATSVLSDLFATKLVVEGDPELVDKKQLADHVALVTGYFNRLARLKYPFPPDLQPLILLGTLPQDSYWTGIRGNIVSSQGSKITLDKVRSLIIDLGKKPSTESDTALAATGTSKAKSSALKHCLHHGQNSTHSSDECRNLKALSQSSKKASTSAKSKNRKRGSRANASADTDSDSEDSEVDAKLAIATVSAKSYSAFSAYLSSDSE</sequence>
<feature type="non-terminal residue" evidence="2">
    <location>
        <position position="278"/>
    </location>
</feature>
<protein>
    <submittedName>
        <fullName evidence="2">Uncharacterized protein</fullName>
    </submittedName>
</protein>
<evidence type="ECO:0000256" key="1">
    <source>
        <dbReference type="SAM" id="MobiDB-lite"/>
    </source>
</evidence>